<dbReference type="SUPFAM" id="SSF53474">
    <property type="entry name" value="alpha/beta-Hydrolases"/>
    <property type="match status" value="1"/>
</dbReference>
<feature type="domain" description="Alpha/beta hydrolase fold-3" evidence="2">
    <location>
        <begin position="221"/>
        <end position="292"/>
    </location>
</feature>
<dbReference type="Pfam" id="PF07859">
    <property type="entry name" value="Abhydrolase_3"/>
    <property type="match status" value="2"/>
</dbReference>
<name>A0ABR0JDW9_9EURO</name>
<dbReference type="EMBL" id="JAVRRF010000009">
    <property type="protein sequence ID" value="KAK5062025.1"/>
    <property type="molecule type" value="Genomic_DNA"/>
</dbReference>
<dbReference type="InterPro" id="IPR029058">
    <property type="entry name" value="AB_hydrolase_fold"/>
</dbReference>
<evidence type="ECO:0000256" key="1">
    <source>
        <dbReference type="ARBA" id="ARBA00022801"/>
    </source>
</evidence>
<dbReference type="PANTHER" id="PTHR48081">
    <property type="entry name" value="AB HYDROLASE SUPERFAMILY PROTEIN C4A8.06C"/>
    <property type="match status" value="1"/>
</dbReference>
<keyword evidence="1" id="KW-0378">Hydrolase</keyword>
<evidence type="ECO:0000259" key="2">
    <source>
        <dbReference type="Pfam" id="PF07859"/>
    </source>
</evidence>
<gene>
    <name evidence="3" type="ORF">LTR69_005209</name>
</gene>
<dbReference type="InterPro" id="IPR050300">
    <property type="entry name" value="GDXG_lipolytic_enzyme"/>
</dbReference>
<accession>A0ABR0JDW9</accession>
<feature type="domain" description="Alpha/beta hydrolase fold-3" evidence="2">
    <location>
        <begin position="106"/>
        <end position="218"/>
    </location>
</feature>
<reference evidence="3 4" key="1">
    <citation type="submission" date="2023-08" db="EMBL/GenBank/DDBJ databases">
        <title>Black Yeasts Isolated from many extreme environments.</title>
        <authorList>
            <person name="Coleine C."/>
            <person name="Stajich J.E."/>
            <person name="Selbmann L."/>
        </authorList>
    </citation>
    <scope>NUCLEOTIDE SEQUENCE [LARGE SCALE GENOMIC DNA]</scope>
    <source>
        <strain evidence="3 4">CCFEE 6328</strain>
    </source>
</reference>
<proteinExistence type="predicted"/>
<dbReference type="Proteomes" id="UP001345691">
    <property type="component" value="Unassembled WGS sequence"/>
</dbReference>
<organism evidence="3 4">
    <name type="scientific">Exophiala sideris</name>
    <dbReference type="NCBI Taxonomy" id="1016849"/>
    <lineage>
        <taxon>Eukaryota</taxon>
        <taxon>Fungi</taxon>
        <taxon>Dikarya</taxon>
        <taxon>Ascomycota</taxon>
        <taxon>Pezizomycotina</taxon>
        <taxon>Eurotiomycetes</taxon>
        <taxon>Chaetothyriomycetidae</taxon>
        <taxon>Chaetothyriales</taxon>
        <taxon>Herpotrichiellaceae</taxon>
        <taxon>Exophiala</taxon>
    </lineage>
</organism>
<sequence length="316" mass="34873">MNDLKIRVQQWTEDEAKANGGFYTALRGVWDTMVPWYKLEEPYSEAGAQTFRNMMKFGGGGWPARKRLDDIAENIPVASRSGAQGLYLRVFKPATNNGQPPKGVYLHFHGGGWTVGSADVEDEILYRIACNTGYTVASMEYRLAPKSPYPAPIEDCMDAALYLLSPEVEASMGPLRVIGGESAGAHLTMVTVFGLRTNGVNVRSQLDAIVLNYGCYDMVNFGNAWLSNVKDRQVAEISPLYQADWKNLPPAIFVVGSDDCLYDDTLFAAIKWHMGGNDTQLSVFPNSKHGFCRLNGPDCNAGLSESETFVNDRSRE</sequence>
<dbReference type="Gene3D" id="3.40.50.1820">
    <property type="entry name" value="alpha/beta hydrolase"/>
    <property type="match status" value="1"/>
</dbReference>
<evidence type="ECO:0000313" key="3">
    <source>
        <dbReference type="EMBL" id="KAK5062025.1"/>
    </source>
</evidence>
<keyword evidence="4" id="KW-1185">Reference proteome</keyword>
<evidence type="ECO:0000313" key="4">
    <source>
        <dbReference type="Proteomes" id="UP001345691"/>
    </source>
</evidence>
<protein>
    <recommendedName>
        <fullName evidence="2">Alpha/beta hydrolase fold-3 domain-containing protein</fullName>
    </recommendedName>
</protein>
<comment type="caution">
    <text evidence="3">The sequence shown here is derived from an EMBL/GenBank/DDBJ whole genome shotgun (WGS) entry which is preliminary data.</text>
</comment>
<dbReference type="InterPro" id="IPR013094">
    <property type="entry name" value="AB_hydrolase_3"/>
</dbReference>